<protein>
    <recommendedName>
        <fullName evidence="3">SH3b domain-containing protein</fullName>
    </recommendedName>
</protein>
<dbReference type="Proteomes" id="UP001597419">
    <property type="component" value="Unassembled WGS sequence"/>
</dbReference>
<proteinExistence type="predicted"/>
<dbReference type="RefSeq" id="WP_345406839.1">
    <property type="nucleotide sequence ID" value="NZ_BAABHG010000021.1"/>
</dbReference>
<gene>
    <name evidence="1" type="ORF">ACFSYJ_43665</name>
</gene>
<evidence type="ECO:0008006" key="3">
    <source>
        <dbReference type="Google" id="ProtNLM"/>
    </source>
</evidence>
<name>A0ABW5GX89_9PSEU</name>
<evidence type="ECO:0000313" key="1">
    <source>
        <dbReference type="EMBL" id="MFD2465570.1"/>
    </source>
</evidence>
<dbReference type="EMBL" id="JBHUKU010000033">
    <property type="protein sequence ID" value="MFD2465570.1"/>
    <property type="molecule type" value="Genomic_DNA"/>
</dbReference>
<keyword evidence="2" id="KW-1185">Reference proteome</keyword>
<comment type="caution">
    <text evidence="1">The sequence shown here is derived from an EMBL/GenBank/DDBJ whole genome shotgun (WGS) entry which is preliminary data.</text>
</comment>
<accession>A0ABW5GX89</accession>
<evidence type="ECO:0000313" key="2">
    <source>
        <dbReference type="Proteomes" id="UP001597419"/>
    </source>
</evidence>
<reference evidence="2" key="1">
    <citation type="journal article" date="2019" name="Int. J. Syst. Evol. Microbiol.">
        <title>The Global Catalogue of Microorganisms (GCM) 10K type strain sequencing project: providing services to taxonomists for standard genome sequencing and annotation.</title>
        <authorList>
            <consortium name="The Broad Institute Genomics Platform"/>
            <consortium name="The Broad Institute Genome Sequencing Center for Infectious Disease"/>
            <person name="Wu L."/>
            <person name="Ma J."/>
        </authorList>
    </citation>
    <scope>NUCLEOTIDE SEQUENCE [LARGE SCALE GENOMIC DNA]</scope>
    <source>
        <strain evidence="2">CGMCC 4.7643</strain>
    </source>
</reference>
<dbReference type="Gene3D" id="2.30.30.40">
    <property type="entry name" value="SH3 Domains"/>
    <property type="match status" value="1"/>
</dbReference>
<sequence length="143" mass="14961">MRFRDLVRARGPRSGRGALVVAFTALTLSAGLGATGYAAVAATDRTNAAELGSRQSFSSVTEPNSVSRPAPKARYTCVTGNNVRYRSGPGVRYKALGQVNRGQGVDIAGAAFDPTDGSYWDKVNLWGGPAGVWISMDFVGTCG</sequence>
<organism evidence="1 2">
    <name type="scientific">Amycolatopsis samaneae</name>
    <dbReference type="NCBI Taxonomy" id="664691"/>
    <lineage>
        <taxon>Bacteria</taxon>
        <taxon>Bacillati</taxon>
        <taxon>Actinomycetota</taxon>
        <taxon>Actinomycetes</taxon>
        <taxon>Pseudonocardiales</taxon>
        <taxon>Pseudonocardiaceae</taxon>
        <taxon>Amycolatopsis</taxon>
    </lineage>
</organism>